<dbReference type="Proteomes" id="UP000031982">
    <property type="component" value="Unassembled WGS sequence"/>
</dbReference>
<feature type="domain" description="Enoyl reductase (ER)" evidence="1">
    <location>
        <begin position="10"/>
        <end position="331"/>
    </location>
</feature>
<dbReference type="Gene3D" id="3.90.180.10">
    <property type="entry name" value="Medium-chain alcohol dehydrogenases, catalytic domain"/>
    <property type="match status" value="1"/>
</dbReference>
<evidence type="ECO:0000259" key="1">
    <source>
        <dbReference type="SMART" id="SM00829"/>
    </source>
</evidence>
<gene>
    <name evidence="2" type="ORF">SD77_3818</name>
</gene>
<dbReference type="EMBL" id="JXLP01000005">
    <property type="protein sequence ID" value="KIL79017.1"/>
    <property type="molecule type" value="Genomic_DNA"/>
</dbReference>
<dbReference type="SUPFAM" id="SSF51735">
    <property type="entry name" value="NAD(P)-binding Rossmann-fold domains"/>
    <property type="match status" value="1"/>
</dbReference>
<dbReference type="InterPro" id="IPR052711">
    <property type="entry name" value="Zinc_ADH-like"/>
</dbReference>
<reference evidence="2 3" key="1">
    <citation type="submission" date="2015-01" db="EMBL/GenBank/DDBJ databases">
        <title>Genome Assembly of Bacillus badius MTCC 1458.</title>
        <authorList>
            <person name="Verma A."/>
            <person name="Khatri I."/>
            <person name="Mual P."/>
            <person name="Subramanian S."/>
            <person name="Krishnamurthi S."/>
        </authorList>
    </citation>
    <scope>NUCLEOTIDE SEQUENCE [LARGE SCALE GENOMIC DNA]</scope>
    <source>
        <strain evidence="2 3">MTCC 1458</strain>
    </source>
</reference>
<comment type="caution">
    <text evidence="2">The sequence shown here is derived from an EMBL/GenBank/DDBJ whole genome shotgun (WGS) entry which is preliminary data.</text>
</comment>
<accession>A0ABR5AW79</accession>
<proteinExistence type="predicted"/>
<organism evidence="2 3">
    <name type="scientific">Bacillus badius</name>
    <dbReference type="NCBI Taxonomy" id="1455"/>
    <lineage>
        <taxon>Bacteria</taxon>
        <taxon>Bacillati</taxon>
        <taxon>Bacillota</taxon>
        <taxon>Bacilli</taxon>
        <taxon>Bacillales</taxon>
        <taxon>Bacillaceae</taxon>
        <taxon>Pseudobacillus</taxon>
    </lineage>
</organism>
<dbReference type="SUPFAM" id="SSF50129">
    <property type="entry name" value="GroES-like"/>
    <property type="match status" value="1"/>
</dbReference>
<sequence>MKAIVLRKTGGPEQLSYEEVNTPVPGKNEVLVRLKYAALNRRDVWITYGKYPGMTLPSILGADGAGEVSAVGEGVKAMDIGTEVLINPSLNWGVEEAFNGPSYSILGMPSNGTYAQYIVVPAENVYVKPPYLSLEEAAALPLSALTAYRALITRGNVKKGENVLIPGIGSGVALFALQIAVAAGARVFVTSSSEEKLERAKKLGAAGGTNYRSDTYIKELKSQMGGADLAIDGVGGQTFNDLIQLAKPGGRIVSFGATAGPVPDFVLPRLFFKHLNVMGTTMGSPRDFEQMLQFFEQHRIRPVVDRVFSLEEAVQAQVYMEKGRQFGKIVLEIPDSGA</sequence>
<keyword evidence="3" id="KW-1185">Reference proteome</keyword>
<dbReference type="InterPro" id="IPR013149">
    <property type="entry name" value="ADH-like_C"/>
</dbReference>
<dbReference type="InterPro" id="IPR013154">
    <property type="entry name" value="ADH-like_N"/>
</dbReference>
<dbReference type="SMART" id="SM00829">
    <property type="entry name" value="PKS_ER"/>
    <property type="match status" value="1"/>
</dbReference>
<evidence type="ECO:0000313" key="2">
    <source>
        <dbReference type="EMBL" id="KIL79017.1"/>
    </source>
</evidence>
<dbReference type="InterPro" id="IPR011032">
    <property type="entry name" value="GroES-like_sf"/>
</dbReference>
<dbReference type="InterPro" id="IPR020843">
    <property type="entry name" value="ER"/>
</dbReference>
<dbReference type="PANTHER" id="PTHR45033:SF3">
    <property type="entry name" value="DEHYDROGENASE, PUTATIVE (AFU_ORTHOLOGUE AFUA_2G13270)-RELATED"/>
    <property type="match status" value="1"/>
</dbReference>
<dbReference type="PANTHER" id="PTHR45033">
    <property type="match status" value="1"/>
</dbReference>
<name>A0ABR5AW79_BACBA</name>
<dbReference type="Pfam" id="PF00107">
    <property type="entry name" value="ADH_zinc_N"/>
    <property type="match status" value="1"/>
</dbReference>
<dbReference type="RefSeq" id="WP_041113628.1">
    <property type="nucleotide sequence ID" value="NZ_JARTHD010000008.1"/>
</dbReference>
<dbReference type="InterPro" id="IPR036291">
    <property type="entry name" value="NAD(P)-bd_dom_sf"/>
</dbReference>
<dbReference type="Pfam" id="PF08240">
    <property type="entry name" value="ADH_N"/>
    <property type="match status" value="1"/>
</dbReference>
<protein>
    <submittedName>
        <fullName evidence="2">Alcohol dehydrogenase</fullName>
    </submittedName>
</protein>
<evidence type="ECO:0000313" key="3">
    <source>
        <dbReference type="Proteomes" id="UP000031982"/>
    </source>
</evidence>